<dbReference type="NCBIfam" id="NF033848">
    <property type="entry name" value="VgrG_rel"/>
    <property type="match status" value="1"/>
</dbReference>
<accession>A0A6J4N2Q3</accession>
<dbReference type="Pfam" id="PF04717">
    <property type="entry name" value="Phage_base_V"/>
    <property type="match status" value="1"/>
</dbReference>
<dbReference type="Gene3D" id="2.40.50.230">
    <property type="entry name" value="Gp5 N-terminal domain"/>
    <property type="match status" value="1"/>
</dbReference>
<dbReference type="AlphaFoldDB" id="A0A6J4N2Q3"/>
<dbReference type="Pfam" id="PF05954">
    <property type="entry name" value="Phage_GPD"/>
    <property type="match status" value="1"/>
</dbReference>
<evidence type="ECO:0000313" key="2">
    <source>
        <dbReference type="EMBL" id="CAA9375673.1"/>
    </source>
</evidence>
<dbReference type="InterPro" id="IPR037026">
    <property type="entry name" value="Vgr_OB-fold_dom_sf"/>
</dbReference>
<organism evidence="2">
    <name type="scientific">uncultured Nocardioidaceae bacterium</name>
    <dbReference type="NCBI Taxonomy" id="253824"/>
    <lineage>
        <taxon>Bacteria</taxon>
        <taxon>Bacillati</taxon>
        <taxon>Actinomycetota</taxon>
        <taxon>Actinomycetes</taxon>
        <taxon>Propionibacteriales</taxon>
        <taxon>Nocardioidaceae</taxon>
        <taxon>environmental samples</taxon>
    </lineage>
</organism>
<protein>
    <recommendedName>
        <fullName evidence="1">Gp5/Type VI secretion system Vgr protein OB-fold domain-containing protein</fullName>
    </recommendedName>
</protein>
<dbReference type="EMBL" id="CADCUK010000116">
    <property type="protein sequence ID" value="CAA9375673.1"/>
    <property type="molecule type" value="Genomic_DNA"/>
</dbReference>
<reference evidence="2" key="1">
    <citation type="submission" date="2020-02" db="EMBL/GenBank/DDBJ databases">
        <authorList>
            <person name="Meier V. D."/>
        </authorList>
    </citation>
    <scope>NUCLEOTIDE SEQUENCE</scope>
    <source>
        <strain evidence="2">AVDCRST_MAG47</strain>
    </source>
</reference>
<dbReference type="InterPro" id="IPR006531">
    <property type="entry name" value="Gp5/Vgr_OB"/>
</dbReference>
<dbReference type="InterPro" id="IPR047702">
    <property type="entry name" value="VgrG-rel"/>
</dbReference>
<proteinExistence type="predicted"/>
<feature type="domain" description="Gp5/Type VI secretion system Vgr protein OB-fold" evidence="1">
    <location>
        <begin position="381"/>
        <end position="454"/>
    </location>
</feature>
<evidence type="ECO:0000259" key="1">
    <source>
        <dbReference type="Pfam" id="PF04717"/>
    </source>
</evidence>
<dbReference type="SUPFAM" id="SSF69255">
    <property type="entry name" value="gp5 N-terminal domain-like"/>
    <property type="match status" value="1"/>
</dbReference>
<name>A0A6J4N2Q3_9ACTN</name>
<sequence>MPHGEEFSNTLLVEVQGTPLPADIAPLLVNGYVDDSSNVPDLFLLRFTDPGGTVIEKGGFKIGAPVRLLVQDSGSGGPQLLLTGEITALESEVSGQGQHTVVRGLDTSHRLFRGRRVEAYVNSSVGDIARKVAQRIGLSAGSIDGPRAVLPHVAQDGVTDWEFLSRLARQSGCLVNVVDGALNFTTATRAAEAPGSSAGARDNQLVLERGVNLTGLRASITSSDQVPDVEVRGWSVKEKKALVAKSPSETTSIQLPEVTPARLAQDARAPSYLAPWPLYEEQAQCDATAKALAGHLAGGFAGLEGVARGNPKLRSGEAVSLVGVGKPFEGRYTLSATRHEFSPELGYLTSFTVSNDSERSLYGLASGAAPSASSPLPGVVSAVVSDLKDPDALGRVKVTFPVLSDQYVSGWARVLQLGAGDKRGVAWLPEVGDEVLVAFGQNSFQQPFILGGLYNGKDKPDLEWGEHIGSNDGQVKRRALVSRSGMVLEFLEGPDGEQVNIRTQDGKQQLSLVQKPDAAVSLVSEGPIEVKAAKDVTVTASSGNVKITGQKVSIEATTDLELKGANVKATASIAAELKGATTTVAGDATTTVRGGMVRIN</sequence>
<dbReference type="SUPFAM" id="SSF69279">
    <property type="entry name" value="Phage tail proteins"/>
    <property type="match status" value="1"/>
</dbReference>
<gene>
    <name evidence="2" type="ORF">AVDCRST_MAG47-1724</name>
</gene>